<feature type="transmembrane region" description="Helical" evidence="1">
    <location>
        <begin position="9"/>
        <end position="34"/>
    </location>
</feature>
<proteinExistence type="predicted"/>
<dbReference type="Proteomes" id="UP001240150">
    <property type="component" value="Chromosome"/>
</dbReference>
<organism evidence="2 3">
    <name type="scientific">Actinoplanes oblitus</name>
    <dbReference type="NCBI Taxonomy" id="3040509"/>
    <lineage>
        <taxon>Bacteria</taxon>
        <taxon>Bacillati</taxon>
        <taxon>Actinomycetota</taxon>
        <taxon>Actinomycetes</taxon>
        <taxon>Micromonosporales</taxon>
        <taxon>Micromonosporaceae</taxon>
        <taxon>Actinoplanes</taxon>
    </lineage>
</organism>
<keyword evidence="3" id="KW-1185">Reference proteome</keyword>
<gene>
    <name evidence="2" type="ORF">ACTOB_008112</name>
</gene>
<name>A0ABY8WDM0_9ACTN</name>
<keyword evidence="1" id="KW-0472">Membrane</keyword>
<dbReference type="EMBL" id="CP126980">
    <property type="protein sequence ID" value="WIM95966.1"/>
    <property type="molecule type" value="Genomic_DNA"/>
</dbReference>
<keyword evidence="1" id="KW-0812">Transmembrane</keyword>
<feature type="transmembrane region" description="Helical" evidence="1">
    <location>
        <begin position="57"/>
        <end position="81"/>
    </location>
</feature>
<evidence type="ECO:0000313" key="2">
    <source>
        <dbReference type="EMBL" id="WIM95966.1"/>
    </source>
</evidence>
<evidence type="ECO:0000313" key="3">
    <source>
        <dbReference type="Proteomes" id="UP001240150"/>
    </source>
</evidence>
<evidence type="ECO:0000256" key="1">
    <source>
        <dbReference type="SAM" id="Phobius"/>
    </source>
</evidence>
<dbReference type="RefSeq" id="WP_284917271.1">
    <property type="nucleotide sequence ID" value="NZ_CP126980.1"/>
</dbReference>
<accession>A0ABY8WDM0</accession>
<sequence>MDEVRLRKLAVPIGVNALLGIPALVPIHLIWYILANGPLADLGWTQRSWSWNPNDGLLPLVIIAALVLVVFGAIWGGANAFLRRRTDLPAAQYWLICSAATLVPLCVDAVR</sequence>
<keyword evidence="1" id="KW-1133">Transmembrane helix</keyword>
<reference evidence="2 3" key="1">
    <citation type="submission" date="2023-06" db="EMBL/GenBank/DDBJ databases">
        <authorList>
            <person name="Yushchuk O."/>
            <person name="Binda E."/>
            <person name="Ruckert-Reed C."/>
            <person name="Fedorenko V."/>
            <person name="Kalinowski J."/>
            <person name="Marinelli F."/>
        </authorList>
    </citation>
    <scope>NUCLEOTIDE SEQUENCE [LARGE SCALE GENOMIC DNA]</scope>
    <source>
        <strain evidence="2 3">NRRL 3884</strain>
    </source>
</reference>
<protein>
    <submittedName>
        <fullName evidence="2">Uncharacterized protein</fullName>
    </submittedName>
</protein>